<reference evidence="2 3" key="1">
    <citation type="submission" date="2020-12" db="EMBL/GenBank/DDBJ databases">
        <title>Olleya sediminilitoris sp. nov., isolated from a tidal flat.</title>
        <authorList>
            <person name="Park S."/>
            <person name="Yoon J.-H."/>
        </authorList>
    </citation>
    <scope>NUCLEOTIDE SEQUENCE [LARGE SCALE GENOMIC DNA]</scope>
    <source>
        <strain evidence="2 3">YSTF-M6</strain>
    </source>
</reference>
<evidence type="ECO:0000313" key="3">
    <source>
        <dbReference type="Proteomes" id="UP000605013"/>
    </source>
</evidence>
<organism evidence="2 3">
    <name type="scientific">Olleya sediminilitoris</name>
    <dbReference type="NCBI Taxonomy" id="2795739"/>
    <lineage>
        <taxon>Bacteria</taxon>
        <taxon>Pseudomonadati</taxon>
        <taxon>Bacteroidota</taxon>
        <taxon>Flavobacteriia</taxon>
        <taxon>Flavobacteriales</taxon>
        <taxon>Flavobacteriaceae</taxon>
    </lineage>
</organism>
<dbReference type="InterPro" id="IPR007048">
    <property type="entry name" value="IraD/Gp25-like"/>
</dbReference>
<protein>
    <submittedName>
        <fullName evidence="2">GPW/gp25 family protein</fullName>
    </submittedName>
</protein>
<accession>A0ABS1WHP5</accession>
<dbReference type="Proteomes" id="UP000605013">
    <property type="component" value="Unassembled WGS sequence"/>
</dbReference>
<keyword evidence="3" id="KW-1185">Reference proteome</keyword>
<evidence type="ECO:0000259" key="1">
    <source>
        <dbReference type="Pfam" id="PF04965"/>
    </source>
</evidence>
<comment type="caution">
    <text evidence="2">The sequence shown here is derived from an EMBL/GenBank/DDBJ whole genome shotgun (WGS) entry which is preliminary data.</text>
</comment>
<gene>
    <name evidence="2" type="ORF">JAO71_02385</name>
</gene>
<evidence type="ECO:0000313" key="2">
    <source>
        <dbReference type="EMBL" id="MBL7558637.1"/>
    </source>
</evidence>
<feature type="domain" description="IraD/Gp25-like" evidence="1">
    <location>
        <begin position="26"/>
        <end position="120"/>
    </location>
</feature>
<dbReference type="Gene3D" id="3.10.450.40">
    <property type="match status" value="1"/>
</dbReference>
<dbReference type="RefSeq" id="WP_054851288.1">
    <property type="nucleotide sequence ID" value="NZ_JAEMEF010000002.1"/>
</dbReference>
<proteinExistence type="predicted"/>
<sequence>MNNNYYKLPINAESLIKSRIHQTCGLSDSIANNIHLIATSYFGECTFDDSYGCSIWNIDFDNLKSTNKLKSLIEESLIDSLKIHEKRLTHVRVSVRIKQEELNLNEQSNRIKKRVDINVKGKIKKIDEDFSYIEHFFIGPLSY</sequence>
<dbReference type="SUPFAM" id="SSF160719">
    <property type="entry name" value="gpW/gp25-like"/>
    <property type="match status" value="1"/>
</dbReference>
<name>A0ABS1WHP5_9FLAO</name>
<dbReference type="Pfam" id="PF04965">
    <property type="entry name" value="GPW_gp25"/>
    <property type="match status" value="1"/>
</dbReference>
<dbReference type="EMBL" id="JAEMEF010000002">
    <property type="protein sequence ID" value="MBL7558637.1"/>
    <property type="molecule type" value="Genomic_DNA"/>
</dbReference>